<dbReference type="Proteomes" id="UP000324176">
    <property type="component" value="Unassembled WGS sequence"/>
</dbReference>
<dbReference type="EMBL" id="CP011451">
    <property type="protein sequence ID" value="AKH38292.1"/>
    <property type="molecule type" value="Genomic_DNA"/>
</dbReference>
<dbReference type="EMBL" id="VNHT01000076">
    <property type="protein sequence ID" value="TYP78336.1"/>
    <property type="molecule type" value="Genomic_DNA"/>
</dbReference>
<reference evidence="1 3" key="2">
    <citation type="journal article" date="2016" name="Genome Announc.">
        <title>Genome Sequence of Nitrosomonas communis Strain Nm2, a Mesophilic Ammonia-Oxidizing Bacterium Isolated from Mediterranean Soil.</title>
        <authorList>
            <person name="Kozlowski J.A."/>
            <person name="Kits K.D."/>
            <person name="Stein L.Y."/>
        </authorList>
    </citation>
    <scope>NUCLEOTIDE SEQUENCE [LARGE SCALE GENOMIC DNA]</scope>
    <source>
        <strain evidence="1 3">Nm2</strain>
    </source>
</reference>
<evidence type="ECO:0000313" key="3">
    <source>
        <dbReference type="Proteomes" id="UP000034156"/>
    </source>
</evidence>
<dbReference type="Proteomes" id="UP000034156">
    <property type="component" value="Chromosome"/>
</dbReference>
<name>A0A0F7KHH8_9PROT</name>
<dbReference type="PATRIC" id="fig|44574.3.peg.2824"/>
<dbReference type="KEGG" id="nco:AAW31_11590"/>
<gene>
    <name evidence="1" type="ORF">AAW31_11590</name>
    <name evidence="2" type="ORF">BCL69_107616</name>
</gene>
<dbReference type="AlphaFoldDB" id="A0A0F7KHH8"/>
<dbReference type="OrthoDB" id="8689520at2"/>
<reference evidence="2 4" key="3">
    <citation type="submission" date="2019-07" db="EMBL/GenBank/DDBJ databases">
        <title>Active sludge and wastewater microbial communities from Klosterneuburg, Austria.</title>
        <authorList>
            <person name="Wagner M."/>
        </authorList>
    </citation>
    <scope>NUCLEOTIDE SEQUENCE [LARGE SCALE GENOMIC DNA]</scope>
    <source>
        <strain evidence="2 4">Nm2</strain>
    </source>
</reference>
<proteinExistence type="predicted"/>
<sequence length="62" mass="7036">MSLAANLSLYAHTPLPNALAMPVSFGRKFFDSKPFGDWQKSREAEQKIQVTIVNRIDKLMRA</sequence>
<accession>A0A0F7KHH8</accession>
<evidence type="ECO:0000313" key="1">
    <source>
        <dbReference type="EMBL" id="AKH38292.1"/>
    </source>
</evidence>
<protein>
    <submittedName>
        <fullName evidence="1">Uncharacterized protein</fullName>
    </submittedName>
</protein>
<evidence type="ECO:0000313" key="2">
    <source>
        <dbReference type="EMBL" id="TYP78336.1"/>
    </source>
</evidence>
<keyword evidence="3" id="KW-1185">Reference proteome</keyword>
<evidence type="ECO:0000313" key="4">
    <source>
        <dbReference type="Proteomes" id="UP000324176"/>
    </source>
</evidence>
<reference evidence="3" key="1">
    <citation type="submission" date="2015-05" db="EMBL/GenBank/DDBJ databases">
        <title>Draft genome of Nitrosomonas communis strain Nm2.</title>
        <authorList>
            <person name="Kozlowski J.A."/>
            <person name="Kits K.D."/>
            <person name="Stein L.Y."/>
        </authorList>
    </citation>
    <scope>NUCLEOTIDE SEQUENCE [LARGE SCALE GENOMIC DNA]</scope>
    <source>
        <strain evidence="3">Nm2</strain>
    </source>
</reference>
<organism evidence="1 3">
    <name type="scientific">Nitrosomonas communis</name>
    <dbReference type="NCBI Taxonomy" id="44574"/>
    <lineage>
        <taxon>Bacteria</taxon>
        <taxon>Pseudomonadati</taxon>
        <taxon>Pseudomonadota</taxon>
        <taxon>Betaproteobacteria</taxon>
        <taxon>Nitrosomonadales</taxon>
        <taxon>Nitrosomonadaceae</taxon>
        <taxon>Nitrosomonas</taxon>
    </lineage>
</organism>